<reference evidence="1 2" key="1">
    <citation type="submission" date="2019-05" db="EMBL/GenBank/DDBJ databases">
        <title>Psychrobacillus vulpis sp. nov., a new species isolated from feces of a red fox that inhabits in The Tablas de Daimiel Natural Park, Albacete, Spain.</title>
        <authorList>
            <person name="Rodriguez M."/>
            <person name="Reina J.C."/>
            <person name="Bejar V."/>
            <person name="Llamas I."/>
        </authorList>
    </citation>
    <scope>NUCLEOTIDE SEQUENCE [LARGE SCALE GENOMIC DNA]</scope>
    <source>
        <strain evidence="1 2">NEAU-3TGS17</strain>
    </source>
</reference>
<dbReference type="RefSeq" id="WP_142538352.1">
    <property type="nucleotide sequence ID" value="NZ_BMIE01000003.1"/>
</dbReference>
<evidence type="ECO:0000313" key="1">
    <source>
        <dbReference type="EMBL" id="TQR14369.1"/>
    </source>
</evidence>
<dbReference type="AlphaFoldDB" id="A0A544TAA2"/>
<protein>
    <submittedName>
        <fullName evidence="1">Uncharacterized protein</fullName>
    </submittedName>
</protein>
<dbReference type="EMBL" id="VDGH01000004">
    <property type="protein sequence ID" value="TQR14369.1"/>
    <property type="molecule type" value="Genomic_DNA"/>
</dbReference>
<dbReference type="Proteomes" id="UP000317316">
    <property type="component" value="Unassembled WGS sequence"/>
</dbReference>
<sequence>MWNREGYTNTKSKSQKEVKQDARIINVIESCDVTLKDPHEIAFVVSKRRGFEEYKQVVRQTNNFNRKNYSLTPYSESLITSMFGGW</sequence>
<comment type="caution">
    <text evidence="1">The sequence shown here is derived from an EMBL/GenBank/DDBJ whole genome shotgun (WGS) entry which is preliminary data.</text>
</comment>
<organism evidence="1 2">
    <name type="scientific">Psychrobacillus lasiicapitis</name>
    <dbReference type="NCBI Taxonomy" id="1636719"/>
    <lineage>
        <taxon>Bacteria</taxon>
        <taxon>Bacillati</taxon>
        <taxon>Bacillota</taxon>
        <taxon>Bacilli</taxon>
        <taxon>Bacillales</taxon>
        <taxon>Bacillaceae</taxon>
        <taxon>Psychrobacillus</taxon>
    </lineage>
</organism>
<dbReference type="OrthoDB" id="9906288at2"/>
<keyword evidence="2" id="KW-1185">Reference proteome</keyword>
<name>A0A544TAA2_9BACI</name>
<accession>A0A544TAA2</accession>
<proteinExistence type="predicted"/>
<evidence type="ECO:0000313" key="2">
    <source>
        <dbReference type="Proteomes" id="UP000317316"/>
    </source>
</evidence>
<gene>
    <name evidence="1" type="ORF">FG382_07890</name>
</gene>